<accession>A0A2X0R886</accession>
<reference evidence="1" key="1">
    <citation type="submission" date="2018-05" db="EMBL/GenBank/DDBJ databases">
        <authorList>
            <person name="Lanie J.A."/>
            <person name="Ng W.-L."/>
            <person name="Kazmierczak K.M."/>
            <person name="Andrzejewski T.M."/>
            <person name="Davidsen T.M."/>
            <person name="Wayne K.J."/>
            <person name="Tettelin H."/>
            <person name="Glass J.I."/>
            <person name="Rusch D."/>
            <person name="Podicherti R."/>
            <person name="Tsui H.-C.T."/>
            <person name="Winkler M.E."/>
        </authorList>
    </citation>
    <scope>NUCLEOTIDE SEQUENCE</scope>
    <source>
        <strain evidence="1">KNB</strain>
    </source>
</reference>
<dbReference type="InterPro" id="IPR021322">
    <property type="entry name" value="DUF2924"/>
</dbReference>
<gene>
    <name evidence="1" type="ORF">NITFAB_1852</name>
</gene>
<evidence type="ECO:0008006" key="2">
    <source>
        <dbReference type="Google" id="ProtNLM"/>
    </source>
</evidence>
<name>A0A2X0R886_9PROT</name>
<organism evidence="1">
    <name type="scientific">Candidatus Nitrotoga fabula</name>
    <dbReference type="NCBI Taxonomy" id="2182327"/>
    <lineage>
        <taxon>Bacteria</taxon>
        <taxon>Pseudomonadati</taxon>
        <taxon>Pseudomonadota</taxon>
        <taxon>Betaproteobacteria</taxon>
        <taxon>Nitrosomonadales</taxon>
        <taxon>Gallionellaceae</taxon>
        <taxon>Candidatus Nitrotoga</taxon>
    </lineage>
</organism>
<dbReference type="Pfam" id="PF11149">
    <property type="entry name" value="DUF2924"/>
    <property type="match status" value="1"/>
</dbReference>
<dbReference type="EMBL" id="LS423452">
    <property type="protein sequence ID" value="SPS06262.1"/>
    <property type="molecule type" value="Genomic_DNA"/>
</dbReference>
<dbReference type="AlphaFoldDB" id="A0A2X0R886"/>
<protein>
    <recommendedName>
        <fullName evidence="2">Elements of external origin</fullName>
    </recommendedName>
</protein>
<proteinExistence type="predicted"/>
<sequence length="150" mass="16922">MNDIKTSVAAQVAALPGLSIKDLWTLWDQHFPRRPNHPNRAFLESRIAYKLQEQAFGGLSSTTRQRLEAIGAKHSRIKMRTSSRDFHFAPGTLLVREWREREHQVTVTAEGIFEYEGRCFKSLSAVARHITGTPWSGPLFFGLTGKGAQS</sequence>
<evidence type="ECO:0000313" key="1">
    <source>
        <dbReference type="EMBL" id="SPS06262.1"/>
    </source>
</evidence>